<evidence type="ECO:0000313" key="2">
    <source>
        <dbReference type="EMBL" id="GBP02184.1"/>
    </source>
</evidence>
<accession>A0A4C1SJM8</accession>
<name>A0A4C1SJM8_EUMVA</name>
<dbReference type="EMBL" id="BGZK01003523">
    <property type="protein sequence ID" value="GBP02184.1"/>
    <property type="molecule type" value="Genomic_DNA"/>
</dbReference>
<keyword evidence="3" id="KW-1185">Reference proteome</keyword>
<comment type="caution">
    <text evidence="2">The sequence shown here is derived from an EMBL/GenBank/DDBJ whole genome shotgun (WGS) entry which is preliminary data.</text>
</comment>
<feature type="compositionally biased region" description="Low complexity" evidence="1">
    <location>
        <begin position="1"/>
        <end position="15"/>
    </location>
</feature>
<sequence length="85" mass="9252">MSGSATNNKNNNSATKRSRLEPPAHLGLVGLDVGGSEKRSMENPIYARSDRHSNPMQDCAWIHVVCVDCLEKINIETVMLESGVA</sequence>
<reference evidence="2 3" key="1">
    <citation type="journal article" date="2019" name="Commun. Biol.">
        <title>The bagworm genome reveals a unique fibroin gene that provides high tensile strength.</title>
        <authorList>
            <person name="Kono N."/>
            <person name="Nakamura H."/>
            <person name="Ohtoshi R."/>
            <person name="Tomita M."/>
            <person name="Numata K."/>
            <person name="Arakawa K."/>
        </authorList>
    </citation>
    <scope>NUCLEOTIDE SEQUENCE [LARGE SCALE GENOMIC DNA]</scope>
</reference>
<dbReference type="Proteomes" id="UP000299102">
    <property type="component" value="Unassembled WGS sequence"/>
</dbReference>
<organism evidence="2 3">
    <name type="scientific">Eumeta variegata</name>
    <name type="common">Bagworm moth</name>
    <name type="synonym">Eumeta japonica</name>
    <dbReference type="NCBI Taxonomy" id="151549"/>
    <lineage>
        <taxon>Eukaryota</taxon>
        <taxon>Metazoa</taxon>
        <taxon>Ecdysozoa</taxon>
        <taxon>Arthropoda</taxon>
        <taxon>Hexapoda</taxon>
        <taxon>Insecta</taxon>
        <taxon>Pterygota</taxon>
        <taxon>Neoptera</taxon>
        <taxon>Endopterygota</taxon>
        <taxon>Lepidoptera</taxon>
        <taxon>Glossata</taxon>
        <taxon>Ditrysia</taxon>
        <taxon>Tineoidea</taxon>
        <taxon>Psychidae</taxon>
        <taxon>Oiketicinae</taxon>
        <taxon>Eumeta</taxon>
    </lineage>
</organism>
<dbReference type="AlphaFoldDB" id="A0A4C1SJM8"/>
<gene>
    <name evidence="2" type="ORF">EVAR_73042_1</name>
</gene>
<evidence type="ECO:0000256" key="1">
    <source>
        <dbReference type="SAM" id="MobiDB-lite"/>
    </source>
</evidence>
<proteinExistence type="predicted"/>
<evidence type="ECO:0000313" key="3">
    <source>
        <dbReference type="Proteomes" id="UP000299102"/>
    </source>
</evidence>
<feature type="region of interest" description="Disordered" evidence="1">
    <location>
        <begin position="1"/>
        <end position="35"/>
    </location>
</feature>
<protein>
    <submittedName>
        <fullName evidence="2">Uncharacterized protein</fullName>
    </submittedName>
</protein>